<proteinExistence type="predicted"/>
<dbReference type="AlphaFoldDB" id="A0A7E4ZYK6"/>
<keyword evidence="2" id="KW-1185">Reference proteome</keyword>
<accession>A0A7E4ZYK6</accession>
<dbReference type="Proteomes" id="UP000492821">
    <property type="component" value="Unassembled WGS sequence"/>
</dbReference>
<dbReference type="WBParaSite" id="Pan_g375.t1">
    <property type="protein sequence ID" value="Pan_g375.t1"/>
    <property type="gene ID" value="Pan_g375"/>
</dbReference>
<evidence type="ECO:0000313" key="2">
    <source>
        <dbReference type="Proteomes" id="UP000492821"/>
    </source>
</evidence>
<sequence length="92" mass="10626">MTSTVVFGSVFMALMLVGTVISSPVYWLDHEKQFLYSFDDPEMIRYASHVEDRHQQPVFDIAAIDKRMPELRASPIHRLMSLRQLAHGPIRP</sequence>
<name>A0A7E4ZYK6_PANRE</name>
<organism evidence="2 3">
    <name type="scientific">Panagrellus redivivus</name>
    <name type="common">Microworm</name>
    <dbReference type="NCBI Taxonomy" id="6233"/>
    <lineage>
        <taxon>Eukaryota</taxon>
        <taxon>Metazoa</taxon>
        <taxon>Ecdysozoa</taxon>
        <taxon>Nematoda</taxon>
        <taxon>Chromadorea</taxon>
        <taxon>Rhabditida</taxon>
        <taxon>Tylenchina</taxon>
        <taxon>Panagrolaimomorpha</taxon>
        <taxon>Panagrolaimoidea</taxon>
        <taxon>Panagrolaimidae</taxon>
        <taxon>Panagrellus</taxon>
    </lineage>
</organism>
<protein>
    <submittedName>
        <fullName evidence="3">Col_cuticle_N domain-containing protein</fullName>
    </submittedName>
</protein>
<evidence type="ECO:0000256" key="1">
    <source>
        <dbReference type="SAM" id="Phobius"/>
    </source>
</evidence>
<reference evidence="2" key="1">
    <citation type="journal article" date="2013" name="Genetics">
        <title>The draft genome and transcriptome of Panagrellus redivivus are shaped by the harsh demands of a free-living lifestyle.</title>
        <authorList>
            <person name="Srinivasan J."/>
            <person name="Dillman A.R."/>
            <person name="Macchietto M.G."/>
            <person name="Heikkinen L."/>
            <person name="Lakso M."/>
            <person name="Fracchia K.M."/>
            <person name="Antoshechkin I."/>
            <person name="Mortazavi A."/>
            <person name="Wong G."/>
            <person name="Sternberg P.W."/>
        </authorList>
    </citation>
    <scope>NUCLEOTIDE SEQUENCE [LARGE SCALE GENOMIC DNA]</scope>
    <source>
        <strain evidence="2">MT8872</strain>
    </source>
</reference>
<evidence type="ECO:0000313" key="3">
    <source>
        <dbReference type="WBParaSite" id="Pan_g375.t1"/>
    </source>
</evidence>
<keyword evidence="1" id="KW-0812">Transmembrane</keyword>
<keyword evidence="1" id="KW-1133">Transmembrane helix</keyword>
<keyword evidence="1" id="KW-0472">Membrane</keyword>
<reference evidence="3" key="2">
    <citation type="submission" date="2020-10" db="UniProtKB">
        <authorList>
            <consortium name="WormBaseParasite"/>
        </authorList>
    </citation>
    <scope>IDENTIFICATION</scope>
</reference>
<feature type="transmembrane region" description="Helical" evidence="1">
    <location>
        <begin position="6"/>
        <end position="28"/>
    </location>
</feature>